<keyword evidence="1" id="KW-0472">Membrane</keyword>
<dbReference type="EMBL" id="JARTLD010000004">
    <property type="protein sequence ID" value="MED5016039.1"/>
    <property type="molecule type" value="Genomic_DNA"/>
</dbReference>
<organism evidence="2 3">
    <name type="scientific">Paenibacillus chibensis</name>
    <dbReference type="NCBI Taxonomy" id="59846"/>
    <lineage>
        <taxon>Bacteria</taxon>
        <taxon>Bacillati</taxon>
        <taxon>Bacillota</taxon>
        <taxon>Bacilli</taxon>
        <taxon>Bacillales</taxon>
        <taxon>Paenibacillaceae</taxon>
        <taxon>Paenibacillus</taxon>
    </lineage>
</organism>
<gene>
    <name evidence="2" type="ORF">P9847_01830</name>
</gene>
<keyword evidence="1" id="KW-1133">Transmembrane helix</keyword>
<evidence type="ECO:0000313" key="2">
    <source>
        <dbReference type="EMBL" id="MED5016039.1"/>
    </source>
</evidence>
<reference evidence="2 3" key="1">
    <citation type="submission" date="2023-03" db="EMBL/GenBank/DDBJ databases">
        <title>Bacillus Genome Sequencing.</title>
        <authorList>
            <person name="Dunlap C."/>
        </authorList>
    </citation>
    <scope>NUCLEOTIDE SEQUENCE [LARGE SCALE GENOMIC DNA]</scope>
    <source>
        <strain evidence="2 3">NRS-52</strain>
    </source>
</reference>
<feature type="transmembrane region" description="Helical" evidence="1">
    <location>
        <begin position="6"/>
        <end position="24"/>
    </location>
</feature>
<keyword evidence="1" id="KW-0812">Transmembrane</keyword>
<comment type="caution">
    <text evidence="2">The sequence shown here is derived from an EMBL/GenBank/DDBJ whole genome shotgun (WGS) entry which is preliminary data.</text>
</comment>
<evidence type="ECO:0000313" key="3">
    <source>
        <dbReference type="Proteomes" id="UP001343257"/>
    </source>
</evidence>
<evidence type="ECO:0000256" key="1">
    <source>
        <dbReference type="SAM" id="Phobius"/>
    </source>
</evidence>
<proteinExistence type="predicted"/>
<evidence type="ECO:0008006" key="4">
    <source>
        <dbReference type="Google" id="ProtNLM"/>
    </source>
</evidence>
<keyword evidence="3" id="KW-1185">Reference proteome</keyword>
<sequence length="195" mass="21454">MKKWNPIIIIVICMIVIAGAAYFIRPYRTADPGPSHPAAPVSDDAQLTNGKQVWSTSDVTSVEWDGKRLSWMLRRAGEDHEEEKGKEGAWTLNGKKVSMNQVDSIMAQMNALLSRSSESSRKASSLKAEVIDSTVTLLSGPEHGDKVYQIAVEPAYPETMWIIPAGQSQVFPVPKKDILELEKNIAQFISSSPAD</sequence>
<protein>
    <recommendedName>
        <fullName evidence="4">DUF4340 domain-containing protein</fullName>
    </recommendedName>
</protein>
<accession>A0ABU6PNT2</accession>
<name>A0ABU6PNT2_9BACL</name>
<dbReference type="Proteomes" id="UP001343257">
    <property type="component" value="Unassembled WGS sequence"/>
</dbReference>
<dbReference type="RefSeq" id="WP_328274932.1">
    <property type="nucleotide sequence ID" value="NZ_JARTLD010000004.1"/>
</dbReference>